<reference evidence="1 2" key="1">
    <citation type="submission" date="2017-09" db="EMBL/GenBank/DDBJ databases">
        <title>Depth-based differentiation of microbial function through sediment-hosted aquifers and enrichment of novel symbionts in the deep terrestrial subsurface.</title>
        <authorList>
            <person name="Probst A.J."/>
            <person name="Ladd B."/>
            <person name="Jarett J.K."/>
            <person name="Geller-Mcgrath D.E."/>
            <person name="Sieber C.M."/>
            <person name="Emerson J.B."/>
            <person name="Anantharaman K."/>
            <person name="Thomas B.C."/>
            <person name="Malmstrom R."/>
            <person name="Stieglmeier M."/>
            <person name="Klingl A."/>
            <person name="Woyke T."/>
            <person name="Ryan C.M."/>
            <person name="Banfield J.F."/>
        </authorList>
    </citation>
    <scope>NUCLEOTIDE SEQUENCE [LARGE SCALE GENOMIC DNA]</scope>
    <source>
        <strain evidence="1">CG23_combo_of_CG06-09_8_20_14_all_39_17</strain>
    </source>
</reference>
<dbReference type="Proteomes" id="UP000229976">
    <property type="component" value="Unassembled WGS sequence"/>
</dbReference>
<gene>
    <name evidence="1" type="ORF">COX37_01080</name>
</gene>
<dbReference type="AlphaFoldDB" id="A0A2G9YWY2"/>
<accession>A0A2G9YWY2</accession>
<organism evidence="1 2">
    <name type="scientific">Candidatus Nealsonbacteria bacterium CG23_combo_of_CG06-09_8_20_14_all_39_17</name>
    <dbReference type="NCBI Taxonomy" id="1974722"/>
    <lineage>
        <taxon>Bacteria</taxon>
        <taxon>Candidatus Nealsoniibacteriota</taxon>
    </lineage>
</organism>
<protein>
    <submittedName>
        <fullName evidence="1">Uncharacterized protein</fullName>
    </submittedName>
</protein>
<evidence type="ECO:0000313" key="2">
    <source>
        <dbReference type="Proteomes" id="UP000229976"/>
    </source>
</evidence>
<evidence type="ECO:0000313" key="1">
    <source>
        <dbReference type="EMBL" id="PIP22971.1"/>
    </source>
</evidence>
<proteinExistence type="predicted"/>
<comment type="caution">
    <text evidence="1">The sequence shown here is derived from an EMBL/GenBank/DDBJ whole genome shotgun (WGS) entry which is preliminary data.</text>
</comment>
<name>A0A2G9YWY2_9BACT</name>
<sequence>MKTKMLTFGDTFRYREKEFVYLAQTADILYTALILPAEESKQLDSLQKRIKDGTKAGQMLDNKLYCFVQLTTEEFKDRVAHLGNTQQDESTTTECTILSPTGKLNDFDLKQIKKEIDSGLVPKQLRELIKDILM</sequence>
<dbReference type="EMBL" id="PCRO01000014">
    <property type="protein sequence ID" value="PIP22971.1"/>
    <property type="molecule type" value="Genomic_DNA"/>
</dbReference>